<evidence type="ECO:0000313" key="6">
    <source>
        <dbReference type="Proteomes" id="UP000642070"/>
    </source>
</evidence>
<reference evidence="5" key="2">
    <citation type="submission" date="2020-09" db="EMBL/GenBank/DDBJ databases">
        <authorList>
            <person name="Sun Q."/>
            <person name="Ohkuma M."/>
        </authorList>
    </citation>
    <scope>NUCLEOTIDE SEQUENCE</scope>
    <source>
        <strain evidence="5">JCM 19831</strain>
    </source>
</reference>
<dbReference type="AlphaFoldDB" id="A0A917U404"/>
<organism evidence="5 6">
    <name type="scientific">Dactylosporangium sucinum</name>
    <dbReference type="NCBI Taxonomy" id="1424081"/>
    <lineage>
        <taxon>Bacteria</taxon>
        <taxon>Bacillati</taxon>
        <taxon>Actinomycetota</taxon>
        <taxon>Actinomycetes</taxon>
        <taxon>Micromonosporales</taxon>
        <taxon>Micromonosporaceae</taxon>
        <taxon>Dactylosporangium</taxon>
    </lineage>
</organism>
<gene>
    <name evidence="5" type="ORF">GCM10007977_067430</name>
</gene>
<dbReference type="GO" id="GO:0032259">
    <property type="term" value="P:methylation"/>
    <property type="evidence" value="ECO:0007669"/>
    <property type="project" value="UniProtKB-KW"/>
</dbReference>
<dbReference type="RefSeq" id="WP_190254040.1">
    <property type="nucleotide sequence ID" value="NZ_BMPI01000038.1"/>
</dbReference>
<dbReference type="CDD" id="cd02440">
    <property type="entry name" value="AdoMet_MTases"/>
    <property type="match status" value="1"/>
</dbReference>
<name>A0A917U404_9ACTN</name>
<evidence type="ECO:0000256" key="3">
    <source>
        <dbReference type="ARBA" id="ARBA00022691"/>
    </source>
</evidence>
<keyword evidence="6" id="KW-1185">Reference proteome</keyword>
<dbReference type="Gene3D" id="3.40.50.150">
    <property type="entry name" value="Vaccinia Virus protein VP39"/>
    <property type="match status" value="1"/>
</dbReference>
<dbReference type="Pfam" id="PF13649">
    <property type="entry name" value="Methyltransf_25"/>
    <property type="match status" value="1"/>
</dbReference>
<accession>A0A917U404</accession>
<keyword evidence="2" id="KW-0808">Transferase</keyword>
<proteinExistence type="predicted"/>
<feature type="domain" description="Methyltransferase" evidence="4">
    <location>
        <begin position="20"/>
        <end position="116"/>
    </location>
</feature>
<keyword evidence="1" id="KW-0489">Methyltransferase</keyword>
<dbReference type="SUPFAM" id="SSF53335">
    <property type="entry name" value="S-adenosyl-L-methionine-dependent methyltransferases"/>
    <property type="match status" value="1"/>
</dbReference>
<sequence>MSPTNAWAVRLVAPGPADRILEIGCGSGLATARIADALTTGRVTAIDRSATAVARASSRNADAIAAGRAHVVQATLAEFTAAEGFAKVLAVNVNLFWTGPSAGELASLSRLLAPSGTAWLCYDTPSRGAAERAAANLFAAGFTTETFAGPTPSSFCITVSHVPPTS</sequence>
<dbReference type="EMBL" id="BMPI01000038">
    <property type="protein sequence ID" value="GGM56245.1"/>
    <property type="molecule type" value="Genomic_DNA"/>
</dbReference>
<dbReference type="PANTHER" id="PTHR43464">
    <property type="entry name" value="METHYLTRANSFERASE"/>
    <property type="match status" value="1"/>
</dbReference>
<comment type="caution">
    <text evidence="5">The sequence shown here is derived from an EMBL/GenBank/DDBJ whole genome shotgun (WGS) entry which is preliminary data.</text>
</comment>
<evidence type="ECO:0000256" key="2">
    <source>
        <dbReference type="ARBA" id="ARBA00022679"/>
    </source>
</evidence>
<evidence type="ECO:0000256" key="1">
    <source>
        <dbReference type="ARBA" id="ARBA00022603"/>
    </source>
</evidence>
<evidence type="ECO:0000313" key="5">
    <source>
        <dbReference type="EMBL" id="GGM56245.1"/>
    </source>
</evidence>
<keyword evidence="3" id="KW-0949">S-adenosyl-L-methionine</keyword>
<dbReference type="InterPro" id="IPR041698">
    <property type="entry name" value="Methyltransf_25"/>
</dbReference>
<protein>
    <recommendedName>
        <fullName evidence="4">Methyltransferase domain-containing protein</fullName>
    </recommendedName>
</protein>
<reference evidence="5" key="1">
    <citation type="journal article" date="2014" name="Int. J. Syst. Evol. Microbiol.">
        <title>Complete genome sequence of Corynebacterium casei LMG S-19264T (=DSM 44701T), isolated from a smear-ripened cheese.</title>
        <authorList>
            <consortium name="US DOE Joint Genome Institute (JGI-PGF)"/>
            <person name="Walter F."/>
            <person name="Albersmeier A."/>
            <person name="Kalinowski J."/>
            <person name="Ruckert C."/>
        </authorList>
    </citation>
    <scope>NUCLEOTIDE SEQUENCE</scope>
    <source>
        <strain evidence="5">JCM 19831</strain>
    </source>
</reference>
<dbReference type="GO" id="GO:0008168">
    <property type="term" value="F:methyltransferase activity"/>
    <property type="evidence" value="ECO:0007669"/>
    <property type="project" value="UniProtKB-KW"/>
</dbReference>
<dbReference type="InterPro" id="IPR029063">
    <property type="entry name" value="SAM-dependent_MTases_sf"/>
</dbReference>
<evidence type="ECO:0000259" key="4">
    <source>
        <dbReference type="Pfam" id="PF13649"/>
    </source>
</evidence>
<dbReference type="PANTHER" id="PTHR43464:SF19">
    <property type="entry name" value="UBIQUINONE BIOSYNTHESIS O-METHYLTRANSFERASE, MITOCHONDRIAL"/>
    <property type="match status" value="1"/>
</dbReference>
<dbReference type="Proteomes" id="UP000642070">
    <property type="component" value="Unassembled WGS sequence"/>
</dbReference>